<keyword evidence="1" id="KW-0479">Metal-binding</keyword>
<evidence type="ECO:0000313" key="9">
    <source>
        <dbReference type="EMBL" id="EDQ88701.1"/>
    </source>
</evidence>
<evidence type="ECO:0000313" key="10">
    <source>
        <dbReference type="Proteomes" id="UP000001357"/>
    </source>
</evidence>
<dbReference type="InterPro" id="IPR001164">
    <property type="entry name" value="ArfGAP_dom"/>
</dbReference>
<dbReference type="Gene3D" id="1.10.220.150">
    <property type="entry name" value="Arf GTPase activating protein"/>
    <property type="match status" value="1"/>
</dbReference>
<dbReference type="InterPro" id="IPR002110">
    <property type="entry name" value="Ankyrin_rpt"/>
</dbReference>
<dbReference type="GO" id="GO:0008270">
    <property type="term" value="F:zinc ion binding"/>
    <property type="evidence" value="ECO:0007669"/>
    <property type="project" value="UniProtKB-KW"/>
</dbReference>
<evidence type="ECO:0000256" key="4">
    <source>
        <dbReference type="PROSITE-ProRule" id="PRU00288"/>
    </source>
</evidence>
<feature type="region of interest" description="Disordered" evidence="6">
    <location>
        <begin position="539"/>
        <end position="657"/>
    </location>
</feature>
<gene>
    <name evidence="9" type="ORF">MONBRDRAFT_32643</name>
</gene>
<organism evidence="9 10">
    <name type="scientific">Monosiga brevicollis</name>
    <name type="common">Choanoflagellate</name>
    <dbReference type="NCBI Taxonomy" id="81824"/>
    <lineage>
        <taxon>Eukaryota</taxon>
        <taxon>Choanoflagellata</taxon>
        <taxon>Craspedida</taxon>
        <taxon>Salpingoecidae</taxon>
        <taxon>Monosiga</taxon>
    </lineage>
</organism>
<dbReference type="PROSITE" id="PS50088">
    <property type="entry name" value="ANK_REPEAT"/>
    <property type="match status" value="1"/>
</dbReference>
<feature type="compositionally biased region" description="Pro residues" evidence="6">
    <location>
        <begin position="601"/>
        <end position="614"/>
    </location>
</feature>
<dbReference type="PROSITE" id="PS50297">
    <property type="entry name" value="ANK_REP_REGION"/>
    <property type="match status" value="1"/>
</dbReference>
<dbReference type="InterPro" id="IPR037278">
    <property type="entry name" value="ARFGAP/RecO"/>
</dbReference>
<reference evidence="9 10" key="1">
    <citation type="journal article" date="2008" name="Nature">
        <title>The genome of the choanoflagellate Monosiga brevicollis and the origin of metazoans.</title>
        <authorList>
            <consortium name="JGI Sequencing"/>
            <person name="King N."/>
            <person name="Westbrook M.J."/>
            <person name="Young S.L."/>
            <person name="Kuo A."/>
            <person name="Abedin M."/>
            <person name="Chapman J."/>
            <person name="Fairclough S."/>
            <person name="Hellsten U."/>
            <person name="Isogai Y."/>
            <person name="Letunic I."/>
            <person name="Marr M."/>
            <person name="Pincus D."/>
            <person name="Putnam N."/>
            <person name="Rokas A."/>
            <person name="Wright K.J."/>
            <person name="Zuzow R."/>
            <person name="Dirks W."/>
            <person name="Good M."/>
            <person name="Goodstein D."/>
            <person name="Lemons D."/>
            <person name="Li W."/>
            <person name="Lyons J.B."/>
            <person name="Morris A."/>
            <person name="Nichols S."/>
            <person name="Richter D.J."/>
            <person name="Salamov A."/>
            <person name="Bork P."/>
            <person name="Lim W.A."/>
            <person name="Manning G."/>
            <person name="Miller W.T."/>
            <person name="McGinnis W."/>
            <person name="Shapiro H."/>
            <person name="Tjian R."/>
            <person name="Grigoriev I.V."/>
            <person name="Rokhsar D."/>
        </authorList>
    </citation>
    <scope>NUCLEOTIDE SEQUENCE [LARGE SCALE GENOMIC DNA]</scope>
    <source>
        <strain evidence="10">MX1 / ATCC 50154</strain>
    </source>
</reference>
<dbReference type="PANTHER" id="PTHR46097">
    <property type="entry name" value="G PROTEIN-COUPLED RECEPTOR KINASE INTERACTING ARFGAP"/>
    <property type="match status" value="1"/>
</dbReference>
<evidence type="ECO:0000256" key="5">
    <source>
        <dbReference type="SAM" id="Coils"/>
    </source>
</evidence>
<feature type="transmembrane region" description="Helical" evidence="7">
    <location>
        <begin position="431"/>
        <end position="449"/>
    </location>
</feature>
<dbReference type="InterPro" id="IPR047161">
    <property type="entry name" value="GIT-like"/>
</dbReference>
<dbReference type="PROSITE" id="PS50115">
    <property type="entry name" value="ARFGAP"/>
    <property type="match status" value="1"/>
</dbReference>
<dbReference type="GeneID" id="5891722"/>
<dbReference type="SUPFAM" id="SSF48403">
    <property type="entry name" value="Ankyrin repeat"/>
    <property type="match status" value="1"/>
</dbReference>
<dbReference type="InterPro" id="IPR038508">
    <property type="entry name" value="ArfGAP_dom_sf"/>
</dbReference>
<feature type="repeat" description="ANK" evidence="3">
    <location>
        <begin position="181"/>
        <end position="202"/>
    </location>
</feature>
<feature type="transmembrane region" description="Helical" evidence="7">
    <location>
        <begin position="497"/>
        <end position="524"/>
    </location>
</feature>
<dbReference type="SMART" id="SM00105">
    <property type="entry name" value="ArfGap"/>
    <property type="match status" value="1"/>
</dbReference>
<proteinExistence type="predicted"/>
<accession>A9V0V6</accession>
<dbReference type="InterPro" id="IPR036770">
    <property type="entry name" value="Ankyrin_rpt-contain_sf"/>
</dbReference>
<keyword evidence="10" id="KW-1185">Reference proteome</keyword>
<dbReference type="Pfam" id="PF00023">
    <property type="entry name" value="Ank"/>
    <property type="match status" value="1"/>
</dbReference>
<dbReference type="RefSeq" id="XP_001746314.1">
    <property type="nucleotide sequence ID" value="XM_001746262.1"/>
</dbReference>
<evidence type="ECO:0000256" key="3">
    <source>
        <dbReference type="PROSITE-ProRule" id="PRU00023"/>
    </source>
</evidence>
<dbReference type="KEGG" id="mbr:MONBRDRAFT_32643"/>
<feature type="compositionally biased region" description="Low complexity" evidence="6">
    <location>
        <begin position="554"/>
        <end position="569"/>
    </location>
</feature>
<dbReference type="GO" id="GO:0008277">
    <property type="term" value="P:regulation of G protein-coupled receptor signaling pathway"/>
    <property type="evidence" value="ECO:0000318"/>
    <property type="project" value="GO_Central"/>
</dbReference>
<feature type="coiled-coil region" evidence="5">
    <location>
        <begin position="361"/>
        <end position="388"/>
    </location>
</feature>
<feature type="domain" description="Arf-GAP" evidence="8">
    <location>
        <begin position="5"/>
        <end position="146"/>
    </location>
</feature>
<evidence type="ECO:0000256" key="2">
    <source>
        <dbReference type="ARBA" id="ARBA00022833"/>
    </source>
</evidence>
<sequence length="657" mass="73141">MTGRQELQQALLDVDGNAYCADCGISGWFYPLDRTRNLVSRQSAEPRWASLKLGVLLCHGCASAHRSLDRRLSVHVVNIFDQHLPIASLKMLCCLGNAVANGYWEACENPKAGPKPHPDDPVMQKHAYIRQKYLNEAFITKRTMQDQTQLQEYFIYVVLSDDLAATYRLLVTGVSANVTVDHYTPLYLAAASGQREMVELLLIYDAANEPTGLDRDRPSEAAHNHGFHECACRIEQASNFVQHQLFAYLLRQALDDPVASPLSVQDREAVARGARQLPQLRDEELSALAVDVCDEIHRRSLEVAWAYYVQVEPALVPKDDIPVMFLPVGPDFGPVRLQTRQKLAKVAQLLQPQFDALTTRCQQLEDFVVQQQAQISQLLNENMELAQALQLLLPVAAEQSFRSGVCVCVCERWINGWHLFFQLSVMMSAKWQRWMLLSLVVALAATLVAGDDRYRRDDDDFFDDDDDFYCHDNNARYCKSNCCINKRCGSESECRRVGIIVGSVFAAIFAIGFCICFGCCAPASPPSYNQHYPPLQHNAAGPATNSNEVPMQSYPPQQQQTYTPQQQQTYPPPAQQTYPPPAQQASTYSPESIPTAYPPQQSYPPQQPASPYPSQPYGAAYPTSSAAAYPPNPSTASAVAPPPAYTDVVQPKGDTQA</sequence>
<keyword evidence="2" id="KW-0862">Zinc</keyword>
<dbReference type="EMBL" id="CH991553">
    <property type="protein sequence ID" value="EDQ88701.1"/>
    <property type="molecule type" value="Genomic_DNA"/>
</dbReference>
<dbReference type="AlphaFoldDB" id="A9V0V6"/>
<dbReference type="STRING" id="81824.A9V0V6"/>
<dbReference type="Pfam" id="PF01412">
    <property type="entry name" value="ArfGap"/>
    <property type="match status" value="1"/>
</dbReference>
<evidence type="ECO:0000259" key="8">
    <source>
        <dbReference type="PROSITE" id="PS50115"/>
    </source>
</evidence>
<dbReference type="GO" id="GO:0032012">
    <property type="term" value="P:regulation of ARF protein signal transduction"/>
    <property type="evidence" value="ECO:0000318"/>
    <property type="project" value="GO_Central"/>
</dbReference>
<dbReference type="GO" id="GO:0005096">
    <property type="term" value="F:GTPase activator activity"/>
    <property type="evidence" value="ECO:0000318"/>
    <property type="project" value="GO_Central"/>
</dbReference>
<dbReference type="SUPFAM" id="SSF57863">
    <property type="entry name" value="ArfGap/RecO-like zinc finger"/>
    <property type="match status" value="1"/>
</dbReference>
<dbReference type="eggNOG" id="KOG0818">
    <property type="taxonomic scope" value="Eukaryota"/>
</dbReference>
<protein>
    <recommendedName>
        <fullName evidence="8">Arf-GAP domain-containing protein</fullName>
    </recommendedName>
</protein>
<dbReference type="Proteomes" id="UP000001357">
    <property type="component" value="Unassembled WGS sequence"/>
</dbReference>
<keyword evidence="3" id="KW-0040">ANK repeat</keyword>
<evidence type="ECO:0000256" key="1">
    <source>
        <dbReference type="ARBA" id="ARBA00022723"/>
    </source>
</evidence>
<feature type="compositionally biased region" description="Pro residues" evidence="6">
    <location>
        <begin position="570"/>
        <end position="582"/>
    </location>
</feature>
<dbReference type="GO" id="GO:0031267">
    <property type="term" value="F:small GTPase binding"/>
    <property type="evidence" value="ECO:0000318"/>
    <property type="project" value="GO_Central"/>
</dbReference>
<dbReference type="Gene3D" id="1.25.40.20">
    <property type="entry name" value="Ankyrin repeat-containing domain"/>
    <property type="match status" value="1"/>
</dbReference>
<keyword evidence="5" id="KW-0175">Coiled coil</keyword>
<feature type="compositionally biased region" description="Low complexity" evidence="6">
    <location>
        <begin position="615"/>
        <end position="639"/>
    </location>
</feature>
<keyword evidence="7" id="KW-1133">Transmembrane helix</keyword>
<evidence type="ECO:0000256" key="6">
    <source>
        <dbReference type="SAM" id="MobiDB-lite"/>
    </source>
</evidence>
<dbReference type="PANTHER" id="PTHR46097:SF3">
    <property type="entry name" value="ARF GTPASE-ACTIVATING PROTEIN GIT"/>
    <property type="match status" value="1"/>
</dbReference>
<name>A9V0V6_MONBE</name>
<keyword evidence="7" id="KW-0812">Transmembrane</keyword>
<evidence type="ECO:0000256" key="7">
    <source>
        <dbReference type="SAM" id="Phobius"/>
    </source>
</evidence>
<dbReference type="InParanoid" id="A9V0V6"/>
<keyword evidence="7" id="KW-0472">Membrane</keyword>
<keyword evidence="4" id="KW-0863">Zinc-finger</keyword>